<dbReference type="GO" id="GO:0016491">
    <property type="term" value="F:oxidoreductase activity"/>
    <property type="evidence" value="ECO:0007669"/>
    <property type="project" value="UniProtKB-KW"/>
</dbReference>
<dbReference type="SUPFAM" id="SSF55469">
    <property type="entry name" value="FMN-dependent nitroreductase-like"/>
    <property type="match status" value="1"/>
</dbReference>
<dbReference type="PANTHER" id="PTHR43673">
    <property type="entry name" value="NAD(P)H NITROREDUCTASE YDGI-RELATED"/>
    <property type="match status" value="1"/>
</dbReference>
<feature type="domain" description="Nitroreductase" evidence="3">
    <location>
        <begin position="16"/>
        <end position="192"/>
    </location>
</feature>
<dbReference type="OrthoDB" id="9812105at2"/>
<keyword evidence="2" id="KW-0560">Oxidoreductase</keyword>
<dbReference type="AlphaFoldDB" id="A0A343JEB1"/>
<evidence type="ECO:0000256" key="2">
    <source>
        <dbReference type="ARBA" id="ARBA00023002"/>
    </source>
</evidence>
<proteinExistence type="inferred from homology"/>
<dbReference type="EMBL" id="CP016786">
    <property type="protein sequence ID" value="ASW43869.1"/>
    <property type="molecule type" value="Genomic_DNA"/>
</dbReference>
<organism evidence="4 5">
    <name type="scientific">Clostridium isatidis</name>
    <dbReference type="NCBI Taxonomy" id="182773"/>
    <lineage>
        <taxon>Bacteria</taxon>
        <taxon>Bacillati</taxon>
        <taxon>Bacillota</taxon>
        <taxon>Clostridia</taxon>
        <taxon>Eubacteriales</taxon>
        <taxon>Clostridiaceae</taxon>
        <taxon>Clostridium</taxon>
    </lineage>
</organism>
<dbReference type="Proteomes" id="UP000264883">
    <property type="component" value="Chromosome"/>
</dbReference>
<keyword evidence="5" id="KW-1185">Reference proteome</keyword>
<name>A0A343JEB1_9CLOT</name>
<dbReference type="Gene3D" id="3.40.109.10">
    <property type="entry name" value="NADH Oxidase"/>
    <property type="match status" value="1"/>
</dbReference>
<dbReference type="InterPro" id="IPR000415">
    <property type="entry name" value="Nitroreductase-like"/>
</dbReference>
<gene>
    <name evidence="4" type="ORF">BEN51_10345</name>
</gene>
<dbReference type="PANTHER" id="PTHR43673:SF10">
    <property type="entry name" value="NADH DEHYDROGENASE_NAD(P)H NITROREDUCTASE XCC3605-RELATED"/>
    <property type="match status" value="1"/>
</dbReference>
<evidence type="ECO:0000313" key="4">
    <source>
        <dbReference type="EMBL" id="ASW43869.1"/>
    </source>
</evidence>
<evidence type="ECO:0000256" key="1">
    <source>
        <dbReference type="ARBA" id="ARBA00007118"/>
    </source>
</evidence>
<dbReference type="RefSeq" id="WP_119866003.1">
    <property type="nucleotide sequence ID" value="NZ_CP016786.1"/>
</dbReference>
<dbReference type="KEGG" id="cia:BEN51_10345"/>
<comment type="similarity">
    <text evidence="1">Belongs to the nitroreductase family.</text>
</comment>
<sequence>MSEIHKNNDFKDINEGRRSIRIYDSSVKISKEEMTQIINEAVKAPSSINMQPWRFVVVESEEGKEKLRPLVRFNINQLETSAAMIIIFGDLQSFDYAEKIYSTAVEKGYMPQEVKDKQLSTFSKYYETMSREKNIETVLIDCGLVAMNLMLVARSHGYDTNAIGGFEKDKIAEAVGLDKDRYYPVMIVAIGKAKDPGYPSYRLPAEEITSWL</sequence>
<dbReference type="Pfam" id="PF00881">
    <property type="entry name" value="Nitroreductase"/>
    <property type="match status" value="1"/>
</dbReference>
<evidence type="ECO:0000259" key="3">
    <source>
        <dbReference type="Pfam" id="PF00881"/>
    </source>
</evidence>
<dbReference type="CDD" id="cd02137">
    <property type="entry name" value="MhqN-like"/>
    <property type="match status" value="1"/>
</dbReference>
<accession>A0A343JEB1</accession>
<dbReference type="InterPro" id="IPR029479">
    <property type="entry name" value="Nitroreductase"/>
</dbReference>
<protein>
    <submittedName>
        <fullName evidence="4">NAD(P)H nitroreductase</fullName>
    </submittedName>
</protein>
<evidence type="ECO:0000313" key="5">
    <source>
        <dbReference type="Proteomes" id="UP000264883"/>
    </source>
</evidence>
<reference evidence="4 5" key="1">
    <citation type="submission" date="2016-08" db="EMBL/GenBank/DDBJ databases">
        <title>Complete Genome Sequence Of The Indigo Reducing Clostridium isatidis DSM15098.</title>
        <authorList>
            <person name="Little G.T."/>
            <person name="Minton N.P."/>
        </authorList>
    </citation>
    <scope>NUCLEOTIDE SEQUENCE [LARGE SCALE GENOMIC DNA]</scope>
    <source>
        <strain evidence="4 5">DSM 15098</strain>
    </source>
</reference>